<dbReference type="InterPro" id="IPR036890">
    <property type="entry name" value="HATPase_C_sf"/>
</dbReference>
<dbReference type="SUPFAM" id="SSF55874">
    <property type="entry name" value="ATPase domain of HSP90 chaperone/DNA topoisomerase II/histidine kinase"/>
    <property type="match status" value="1"/>
</dbReference>
<keyword evidence="7" id="KW-0812">Transmembrane</keyword>
<dbReference type="Gene3D" id="3.30.565.10">
    <property type="entry name" value="Histidine kinase-like ATPase, C-terminal domain"/>
    <property type="match status" value="1"/>
</dbReference>
<protein>
    <recommendedName>
        <fullName evidence="3">histidine kinase</fullName>
        <ecNumber evidence="3">2.7.13.3</ecNumber>
    </recommendedName>
</protein>
<evidence type="ECO:0000256" key="12">
    <source>
        <dbReference type="ARBA" id="ARBA00023012"/>
    </source>
</evidence>
<dbReference type="Pfam" id="PF00512">
    <property type="entry name" value="HisKA"/>
    <property type="match status" value="1"/>
</dbReference>
<organism evidence="15 16">
    <name type="scientific">Ornithinibacillus halophilus</name>
    <dbReference type="NCBI Taxonomy" id="930117"/>
    <lineage>
        <taxon>Bacteria</taxon>
        <taxon>Bacillati</taxon>
        <taxon>Bacillota</taxon>
        <taxon>Bacilli</taxon>
        <taxon>Bacillales</taxon>
        <taxon>Bacillaceae</taxon>
        <taxon>Ornithinibacillus</taxon>
    </lineage>
</organism>
<dbReference type="OrthoDB" id="9792991at2"/>
<keyword evidence="12" id="KW-0902">Two-component regulatory system</keyword>
<dbReference type="Pfam" id="PF02518">
    <property type="entry name" value="HATPase_c"/>
    <property type="match status" value="1"/>
</dbReference>
<keyword evidence="6" id="KW-0808">Transferase</keyword>
<dbReference type="EMBL" id="FQVW01000042">
    <property type="protein sequence ID" value="SHG57073.1"/>
    <property type="molecule type" value="Genomic_DNA"/>
</dbReference>
<dbReference type="InterPro" id="IPR003594">
    <property type="entry name" value="HATPase_dom"/>
</dbReference>
<dbReference type="SUPFAM" id="SSF47384">
    <property type="entry name" value="Homodimeric domain of signal transducing histidine kinase"/>
    <property type="match status" value="1"/>
</dbReference>
<evidence type="ECO:0000256" key="11">
    <source>
        <dbReference type="ARBA" id="ARBA00022989"/>
    </source>
</evidence>
<name>A0A1M5KY26_9BACI</name>
<feature type="domain" description="Histidine kinase" evidence="14">
    <location>
        <begin position="89"/>
        <end position="300"/>
    </location>
</feature>
<dbReference type="PANTHER" id="PTHR45528:SF1">
    <property type="entry name" value="SENSOR HISTIDINE KINASE CPXA"/>
    <property type="match status" value="1"/>
</dbReference>
<dbReference type="InterPro" id="IPR050398">
    <property type="entry name" value="HssS/ArlS-like"/>
</dbReference>
<evidence type="ECO:0000256" key="3">
    <source>
        <dbReference type="ARBA" id="ARBA00012438"/>
    </source>
</evidence>
<dbReference type="SMART" id="SM00388">
    <property type="entry name" value="HisKA"/>
    <property type="match status" value="1"/>
</dbReference>
<evidence type="ECO:0000256" key="4">
    <source>
        <dbReference type="ARBA" id="ARBA00022475"/>
    </source>
</evidence>
<dbReference type="PANTHER" id="PTHR45528">
    <property type="entry name" value="SENSOR HISTIDINE KINASE CPXA"/>
    <property type="match status" value="1"/>
</dbReference>
<keyword evidence="8" id="KW-0547">Nucleotide-binding</keyword>
<gene>
    <name evidence="15" type="ORF">SAMN05216225_10423</name>
</gene>
<dbReference type="AlphaFoldDB" id="A0A1M5KY26"/>
<dbReference type="InterPro" id="IPR005467">
    <property type="entry name" value="His_kinase_dom"/>
</dbReference>
<evidence type="ECO:0000256" key="1">
    <source>
        <dbReference type="ARBA" id="ARBA00000085"/>
    </source>
</evidence>
<dbReference type="CDD" id="cd00075">
    <property type="entry name" value="HATPase"/>
    <property type="match status" value="1"/>
</dbReference>
<evidence type="ECO:0000259" key="14">
    <source>
        <dbReference type="PROSITE" id="PS50109"/>
    </source>
</evidence>
<evidence type="ECO:0000256" key="9">
    <source>
        <dbReference type="ARBA" id="ARBA00022777"/>
    </source>
</evidence>
<evidence type="ECO:0000256" key="6">
    <source>
        <dbReference type="ARBA" id="ARBA00022679"/>
    </source>
</evidence>
<reference evidence="15 16" key="1">
    <citation type="submission" date="2016-11" db="EMBL/GenBank/DDBJ databases">
        <authorList>
            <person name="Jaros S."/>
            <person name="Januszkiewicz K."/>
            <person name="Wedrychowicz H."/>
        </authorList>
    </citation>
    <scope>NUCLEOTIDE SEQUENCE [LARGE SCALE GENOMIC DNA]</scope>
    <source>
        <strain evidence="15 16">IBRC-M 10683</strain>
    </source>
</reference>
<dbReference type="InterPro" id="IPR003661">
    <property type="entry name" value="HisK_dim/P_dom"/>
</dbReference>
<keyword evidence="16" id="KW-1185">Reference proteome</keyword>
<dbReference type="GO" id="GO:0005524">
    <property type="term" value="F:ATP binding"/>
    <property type="evidence" value="ECO:0007669"/>
    <property type="project" value="UniProtKB-KW"/>
</dbReference>
<comment type="subcellular location">
    <subcellularLocation>
        <location evidence="2">Cell membrane</location>
        <topology evidence="2">Multi-pass membrane protein</topology>
    </subcellularLocation>
</comment>
<sequence>MLITLIMLLSVLLIIQTVYLLYYKNQIKDIGNQLSFISKNNSFKFIHTQLKPQEIHRLTTLCNTLLSNQRDLNQKFIKKNNEVNATIVNLSHDIRTPLTSLDGYLQLAKLSQLNEEKTKYIAKAQDRIKQITTLVDELFLYTKLQNQVYVLELHSIDMINVLQKHLFSFIDEFSKIGHEPILNLPESPIYALSNEGALERVWENIIRNYFLHGEGTLAIDCEENQEEIVFQFSNRLKANQSLNPDKVFSRFYKEDPSRTKHSSGLGLSIVKSLVEMMHGTVHAKLDSNEFCLSVTFNKHAKENEHGR</sequence>
<evidence type="ECO:0000256" key="13">
    <source>
        <dbReference type="ARBA" id="ARBA00023136"/>
    </source>
</evidence>
<dbReference type="GO" id="GO:0000155">
    <property type="term" value="F:phosphorelay sensor kinase activity"/>
    <property type="evidence" value="ECO:0007669"/>
    <property type="project" value="InterPro"/>
</dbReference>
<keyword evidence="10" id="KW-0067">ATP-binding</keyword>
<keyword evidence="9 15" id="KW-0418">Kinase</keyword>
<evidence type="ECO:0000313" key="16">
    <source>
        <dbReference type="Proteomes" id="UP000183988"/>
    </source>
</evidence>
<keyword evidence="4" id="KW-1003">Cell membrane</keyword>
<evidence type="ECO:0000256" key="2">
    <source>
        <dbReference type="ARBA" id="ARBA00004651"/>
    </source>
</evidence>
<dbReference type="RefSeq" id="WP_072891499.1">
    <property type="nucleotide sequence ID" value="NZ_FQVW01000042.1"/>
</dbReference>
<dbReference type="STRING" id="930117.SAMN05216225_10423"/>
<evidence type="ECO:0000256" key="7">
    <source>
        <dbReference type="ARBA" id="ARBA00022692"/>
    </source>
</evidence>
<dbReference type="PRINTS" id="PR01780">
    <property type="entry name" value="LANTIREGPROT"/>
</dbReference>
<evidence type="ECO:0000256" key="5">
    <source>
        <dbReference type="ARBA" id="ARBA00022553"/>
    </source>
</evidence>
<dbReference type="Gene3D" id="1.10.287.130">
    <property type="match status" value="1"/>
</dbReference>
<evidence type="ECO:0000313" key="15">
    <source>
        <dbReference type="EMBL" id="SHG57073.1"/>
    </source>
</evidence>
<evidence type="ECO:0000256" key="8">
    <source>
        <dbReference type="ARBA" id="ARBA00022741"/>
    </source>
</evidence>
<dbReference type="PROSITE" id="PS50109">
    <property type="entry name" value="HIS_KIN"/>
    <property type="match status" value="1"/>
</dbReference>
<accession>A0A1M5KY26</accession>
<evidence type="ECO:0000256" key="10">
    <source>
        <dbReference type="ARBA" id="ARBA00022840"/>
    </source>
</evidence>
<keyword evidence="11" id="KW-1133">Transmembrane helix</keyword>
<dbReference type="InterPro" id="IPR036097">
    <property type="entry name" value="HisK_dim/P_sf"/>
</dbReference>
<comment type="catalytic activity">
    <reaction evidence="1">
        <text>ATP + protein L-histidine = ADP + protein N-phospho-L-histidine.</text>
        <dbReference type="EC" id="2.7.13.3"/>
    </reaction>
</comment>
<keyword evidence="13" id="KW-0472">Membrane</keyword>
<proteinExistence type="predicted"/>
<dbReference type="InterPro" id="IPR008358">
    <property type="entry name" value="Sig_transdc_His_kin/Pase_MprB"/>
</dbReference>
<dbReference type="Proteomes" id="UP000183988">
    <property type="component" value="Unassembled WGS sequence"/>
</dbReference>
<keyword evidence="5" id="KW-0597">Phosphoprotein</keyword>
<dbReference type="CDD" id="cd00082">
    <property type="entry name" value="HisKA"/>
    <property type="match status" value="1"/>
</dbReference>
<dbReference type="EC" id="2.7.13.3" evidence="3"/>
<dbReference type="GO" id="GO:0005886">
    <property type="term" value="C:plasma membrane"/>
    <property type="evidence" value="ECO:0007669"/>
    <property type="project" value="UniProtKB-SubCell"/>
</dbReference>